<protein>
    <submittedName>
        <fullName evidence="1">Uncharacterized protein</fullName>
    </submittedName>
</protein>
<organism evidence="1 2">
    <name type="scientific">Coemansia nantahalensis</name>
    <dbReference type="NCBI Taxonomy" id="2789366"/>
    <lineage>
        <taxon>Eukaryota</taxon>
        <taxon>Fungi</taxon>
        <taxon>Fungi incertae sedis</taxon>
        <taxon>Zoopagomycota</taxon>
        <taxon>Kickxellomycotina</taxon>
        <taxon>Kickxellomycetes</taxon>
        <taxon>Kickxellales</taxon>
        <taxon>Kickxellaceae</taxon>
        <taxon>Coemansia</taxon>
    </lineage>
</organism>
<comment type="caution">
    <text evidence="1">The sequence shown here is derived from an EMBL/GenBank/DDBJ whole genome shotgun (WGS) entry which is preliminary data.</text>
</comment>
<evidence type="ECO:0000313" key="2">
    <source>
        <dbReference type="Proteomes" id="UP001140234"/>
    </source>
</evidence>
<proteinExistence type="predicted"/>
<keyword evidence="2" id="KW-1185">Reference proteome</keyword>
<name>A0ACC1JZN3_9FUNG</name>
<sequence length="729" mass="80452">MDELFAHMEGKEAGDSVETAVILRCLDKVDSGKGGGLTFDRANYRITRDHISKLDGVPMENVLQMLDLLFPQYRSIYPNASQAQPSADDAAPLPSQTANMLDDTAADEARTVPSAAAAAAAPPLDSVSRRRTSPLRSQQQTSATEASRLRGRSLAAMTNEEFEARAEAAQPGLLDEMSAYAVHAGLAPPNRARPVTDKYATHTGYVPFSDPDQSGFSTPHVSRTAIRQRMRTVGRAPLPGDGGAYDMPISPESSFHELRSPGGGLRSPARYAELDDGSTRHIEDLMDKKAELQRMVAEKERRIELLEGQYEKRTVALEREIDECRGQLTTKKREIERLKQTEKGYLESLQTAEGEIERIGVNLSNSTAQAAELRRQLDTKAAQLTESNQRALEYQSEIGSLKSGLGANHQQQEHLSREHRRLELQFRELEHELKTAREFRSEAAAARKENAQLNETVDMLKQELSKLRLQEQQTPSPDADDQGAAGQLRARRRYRSLQDELSAGNEPDEATGTQELGHDAVRHWIGTALGRCSAEDLVVLNEVWRRIEYCDTSTESQTELRRELVEVFMAPGKYGLKEALRAQSNPTLTRIVDSVAGEYMRLSAGGQLGEKSGGKGAHGLAQVLSNGQYTTAAVILYSVVIFCLGVITASYFNLAQPMATSAPVAVGNGTLPGDGAMSAMRQILVVDDTPVHRYYTPLRKRSPRSRFGEILFYWAETLLWDDADTQVPT</sequence>
<evidence type="ECO:0000313" key="1">
    <source>
        <dbReference type="EMBL" id="KAJ2770612.1"/>
    </source>
</evidence>
<dbReference type="EMBL" id="JANBUJ010000695">
    <property type="protein sequence ID" value="KAJ2770612.1"/>
    <property type="molecule type" value="Genomic_DNA"/>
</dbReference>
<accession>A0ACC1JZN3</accession>
<dbReference type="Proteomes" id="UP001140234">
    <property type="component" value="Unassembled WGS sequence"/>
</dbReference>
<reference evidence="1" key="1">
    <citation type="submission" date="2022-07" db="EMBL/GenBank/DDBJ databases">
        <title>Phylogenomic reconstructions and comparative analyses of Kickxellomycotina fungi.</title>
        <authorList>
            <person name="Reynolds N.K."/>
            <person name="Stajich J.E."/>
            <person name="Barry K."/>
            <person name="Grigoriev I.V."/>
            <person name="Crous P."/>
            <person name="Smith M.E."/>
        </authorList>
    </citation>
    <scope>NUCLEOTIDE SEQUENCE</scope>
    <source>
        <strain evidence="1">CBS 109366</strain>
    </source>
</reference>
<gene>
    <name evidence="1" type="ORF">IWQ57_002582</name>
</gene>